<reference evidence="3" key="1">
    <citation type="journal article" date="2016" name="Nat. Commun.">
        <title>The channel catfish genome sequence provides insights into the evolution of scale formation in teleosts.</title>
        <authorList>
            <person name="Liu Z."/>
            <person name="Liu S."/>
            <person name="Yao J."/>
            <person name="Bao L."/>
            <person name="Zhang J."/>
            <person name="Li Y."/>
            <person name="Jiang C."/>
            <person name="Sun L."/>
            <person name="Wang R."/>
            <person name="Zhang Y."/>
            <person name="Zhou T."/>
            <person name="Zeng Q."/>
            <person name="Fu Q."/>
            <person name="Gao S."/>
            <person name="Li N."/>
            <person name="Koren S."/>
            <person name="Jiang Y."/>
            <person name="Zimin A."/>
            <person name="Xu P."/>
            <person name="Phillippy A.M."/>
            <person name="Geng X."/>
            <person name="Song L."/>
            <person name="Sun F."/>
            <person name="Li C."/>
            <person name="Wang X."/>
            <person name="Chen A."/>
            <person name="Jin Y."/>
            <person name="Yuan Z."/>
            <person name="Yang Y."/>
            <person name="Tan S."/>
            <person name="Peatman E."/>
            <person name="Lu J."/>
            <person name="Qin Z."/>
            <person name="Dunham R."/>
            <person name="Li Z."/>
            <person name="Sonstegard T."/>
            <person name="Feng J."/>
            <person name="Danzmann R.G."/>
            <person name="Schroeder S."/>
            <person name="Scheffler B."/>
            <person name="Duke M.V."/>
            <person name="Ballard L."/>
            <person name="Kucuktas H."/>
            <person name="Kaltenboeck L."/>
            <person name="Liu H."/>
            <person name="Armbruster J."/>
            <person name="Xie Y."/>
            <person name="Kirby M.L."/>
            <person name="Tian Y."/>
            <person name="Flanagan M.E."/>
            <person name="Mu W."/>
            <person name="Waldbieser G.C."/>
        </authorList>
    </citation>
    <scope>NUCLEOTIDE SEQUENCE [LARGE SCALE GENOMIC DNA]</scope>
    <source>
        <strain evidence="3">SDA103</strain>
    </source>
</reference>
<dbReference type="RefSeq" id="XP_017320300.1">
    <property type="nucleotide sequence ID" value="XM_017464811.3"/>
</dbReference>
<protein>
    <submittedName>
        <fullName evidence="4">Serglycin</fullName>
    </submittedName>
</protein>
<dbReference type="InterPro" id="IPR007455">
    <property type="entry name" value="Serglycin"/>
</dbReference>
<evidence type="ECO:0000313" key="3">
    <source>
        <dbReference type="Proteomes" id="UP000221080"/>
    </source>
</evidence>
<name>A0A2D0QS35_ICTPU</name>
<sequence length="148" mass="16712">MRFYHSLTLLTLILVYLLSDNVLGASTKGRYVNLKCKPDSKNANCVEQKGLRNNLPGSHQRLPVRAVEDINTVDSSEETYEREESGDGSGDIFPFKLSRKERKSGPEEPIQNEEEGSSVEFEKYNDIATKPGKPKLPVEDLRKDNIIE</sequence>
<evidence type="ECO:0000256" key="1">
    <source>
        <dbReference type="SAM" id="MobiDB-lite"/>
    </source>
</evidence>
<feature type="compositionally biased region" description="Acidic residues" evidence="1">
    <location>
        <begin position="75"/>
        <end position="86"/>
    </location>
</feature>
<dbReference type="STRING" id="7998.ENSIPUP00000023209"/>
<feature type="signal peptide" evidence="2">
    <location>
        <begin position="1"/>
        <end position="24"/>
    </location>
</feature>
<dbReference type="OrthoDB" id="9884289at2759"/>
<gene>
    <name evidence="4" type="primary">srgn</name>
</gene>
<feature type="compositionally biased region" description="Basic and acidic residues" evidence="1">
    <location>
        <begin position="136"/>
        <end position="148"/>
    </location>
</feature>
<dbReference type="CTD" id="5552"/>
<dbReference type="AlphaFoldDB" id="A0A2D0QS35"/>
<feature type="chain" id="PRO_5013288354" evidence="2">
    <location>
        <begin position="25"/>
        <end position="148"/>
    </location>
</feature>
<dbReference type="Pfam" id="PF04360">
    <property type="entry name" value="Serglycin"/>
    <property type="match status" value="1"/>
</dbReference>
<dbReference type="GeneID" id="108263733"/>
<keyword evidence="2" id="KW-0732">Signal</keyword>
<evidence type="ECO:0000256" key="2">
    <source>
        <dbReference type="SAM" id="SignalP"/>
    </source>
</evidence>
<organism evidence="3 4">
    <name type="scientific">Ictalurus punctatus</name>
    <name type="common">Channel catfish</name>
    <name type="synonym">Silurus punctatus</name>
    <dbReference type="NCBI Taxonomy" id="7998"/>
    <lineage>
        <taxon>Eukaryota</taxon>
        <taxon>Metazoa</taxon>
        <taxon>Chordata</taxon>
        <taxon>Craniata</taxon>
        <taxon>Vertebrata</taxon>
        <taxon>Euteleostomi</taxon>
        <taxon>Actinopterygii</taxon>
        <taxon>Neopterygii</taxon>
        <taxon>Teleostei</taxon>
        <taxon>Ostariophysi</taxon>
        <taxon>Siluriformes</taxon>
        <taxon>Ictaluridae</taxon>
        <taxon>Ictalurus</taxon>
    </lineage>
</organism>
<accession>A0A2D0QS35</accession>
<evidence type="ECO:0000313" key="4">
    <source>
        <dbReference type="RefSeq" id="XP_017320300.1"/>
    </source>
</evidence>
<proteinExistence type="predicted"/>
<dbReference type="Proteomes" id="UP000221080">
    <property type="component" value="Chromosome 3"/>
</dbReference>
<dbReference type="OMA" id="NANCVTQ"/>
<feature type="region of interest" description="Disordered" evidence="1">
    <location>
        <begin position="67"/>
        <end position="148"/>
    </location>
</feature>
<dbReference type="KEGG" id="ipu:108263733"/>
<reference evidence="4" key="2">
    <citation type="submission" date="2025-08" db="UniProtKB">
        <authorList>
            <consortium name="RefSeq"/>
        </authorList>
    </citation>
    <scope>IDENTIFICATION</scope>
    <source>
        <tissue evidence="4">Blood</tissue>
    </source>
</reference>
<keyword evidence="3" id="KW-1185">Reference proteome</keyword>